<dbReference type="Gene3D" id="3.40.50.1460">
    <property type="match status" value="1"/>
</dbReference>
<comment type="caution">
    <text evidence="15">The sequence shown here is derived from an EMBL/GenBank/DDBJ whole genome shotgun (WGS) entry which is preliminary data.</text>
</comment>
<evidence type="ECO:0000256" key="12">
    <source>
        <dbReference type="RuleBase" id="RU003971"/>
    </source>
</evidence>
<organism evidence="15 16">
    <name type="scientific">Mugilogobius chulae</name>
    <name type="common">yellowstripe goby</name>
    <dbReference type="NCBI Taxonomy" id="88201"/>
    <lineage>
        <taxon>Eukaryota</taxon>
        <taxon>Metazoa</taxon>
        <taxon>Chordata</taxon>
        <taxon>Craniata</taxon>
        <taxon>Vertebrata</taxon>
        <taxon>Euteleostomi</taxon>
        <taxon>Actinopterygii</taxon>
        <taxon>Neopterygii</taxon>
        <taxon>Teleostei</taxon>
        <taxon>Neoteleostei</taxon>
        <taxon>Acanthomorphata</taxon>
        <taxon>Gobiaria</taxon>
        <taxon>Gobiiformes</taxon>
        <taxon>Gobioidei</taxon>
        <taxon>Gobiidae</taxon>
        <taxon>Gobionellinae</taxon>
        <taxon>Mugilogobius</taxon>
    </lineage>
</organism>
<dbReference type="PROSITE" id="PS01122">
    <property type="entry name" value="CASPASE_CYS"/>
    <property type="match status" value="1"/>
</dbReference>
<accession>A0AAW0N865</accession>
<keyword evidence="6" id="KW-0378">Hydrolase</keyword>
<evidence type="ECO:0000256" key="1">
    <source>
        <dbReference type="ARBA" id="ARBA00004496"/>
    </source>
</evidence>
<name>A0AAW0N865_9GOBI</name>
<dbReference type="InterPro" id="IPR015917">
    <property type="entry name" value="Pept_C14A"/>
</dbReference>
<evidence type="ECO:0000256" key="7">
    <source>
        <dbReference type="ARBA" id="ARBA00022807"/>
    </source>
</evidence>
<dbReference type="InterPro" id="IPR029030">
    <property type="entry name" value="Caspase-like_dom_sf"/>
</dbReference>
<evidence type="ECO:0000256" key="8">
    <source>
        <dbReference type="ARBA" id="ARBA00023145"/>
    </source>
</evidence>
<evidence type="ECO:0000256" key="9">
    <source>
        <dbReference type="ARBA" id="ARBA00036189"/>
    </source>
</evidence>
<dbReference type="InterPro" id="IPR011600">
    <property type="entry name" value="Pept_C14_caspase"/>
</dbReference>
<keyword evidence="16" id="KW-1185">Reference proteome</keyword>
<keyword evidence="3" id="KW-0963">Cytoplasm</keyword>
<dbReference type="InterPro" id="IPR033139">
    <property type="entry name" value="Caspase_cys_AS"/>
</dbReference>
<feature type="domain" description="Caspase family p10" evidence="13">
    <location>
        <begin position="127"/>
        <end position="221"/>
    </location>
</feature>
<evidence type="ECO:0000313" key="15">
    <source>
        <dbReference type="EMBL" id="KAK7895223.1"/>
    </source>
</evidence>
<dbReference type="SMART" id="SM00115">
    <property type="entry name" value="CASc"/>
    <property type="match status" value="1"/>
</dbReference>
<reference evidence="16" key="1">
    <citation type="submission" date="2024-04" db="EMBL/GenBank/DDBJ databases">
        <title>Salinicola lusitanus LLJ914,a marine bacterium isolated from the Okinawa Trough.</title>
        <authorList>
            <person name="Li J."/>
        </authorList>
    </citation>
    <scope>NUCLEOTIDE SEQUENCE [LARGE SCALE GENOMIC DNA]</scope>
</reference>
<dbReference type="GO" id="GO:0006915">
    <property type="term" value="P:apoptotic process"/>
    <property type="evidence" value="ECO:0007669"/>
    <property type="project" value="UniProtKB-KW"/>
</dbReference>
<gene>
    <name evidence="15" type="ORF">WMY93_020548</name>
</gene>
<evidence type="ECO:0000256" key="4">
    <source>
        <dbReference type="ARBA" id="ARBA00022670"/>
    </source>
</evidence>
<sequence length="221" mass="24812">MGRCVIINNENFTTGSSKRLGTDVDAASAKKIFEELGYKVNSKKDHKENSSFVCVILSHGNQKGIFATDELVELDSLTECLKGNKCPDLIGKPKLFFVQACRGEKTDGGVDIKEEDGVDATLIVESESKSLPVEADFLYAYSTPPGFYAWRSNSDGSWFIQALCEYLRKYKDLELMDIMTRVSHKVACHKRSQSKNNADLHLKKVVPCITSMLTKDWYFTE</sequence>
<keyword evidence="4" id="KW-0645">Protease</keyword>
<dbReference type="InterPro" id="IPR002138">
    <property type="entry name" value="Pept_C14_p10"/>
</dbReference>
<evidence type="ECO:0000313" key="16">
    <source>
        <dbReference type="Proteomes" id="UP001460270"/>
    </source>
</evidence>
<dbReference type="SUPFAM" id="SSF52129">
    <property type="entry name" value="Caspase-like"/>
    <property type="match status" value="1"/>
</dbReference>
<dbReference type="GO" id="GO:0005737">
    <property type="term" value="C:cytoplasm"/>
    <property type="evidence" value="ECO:0007669"/>
    <property type="project" value="UniProtKB-SubCell"/>
</dbReference>
<dbReference type="Pfam" id="PF00656">
    <property type="entry name" value="Peptidase_C14"/>
    <property type="match status" value="1"/>
</dbReference>
<keyword evidence="7" id="KW-0788">Thiol protease</keyword>
<evidence type="ECO:0000256" key="11">
    <source>
        <dbReference type="ARBA" id="ARBA00039708"/>
    </source>
</evidence>
<evidence type="ECO:0000256" key="10">
    <source>
        <dbReference type="ARBA" id="ARBA00038900"/>
    </source>
</evidence>
<comment type="catalytic activity">
    <reaction evidence="9">
        <text>Strict requirement for an Asp residue at positions P1 and P4. It has a preferred cleavage sequence of Asp-Xaa-Xaa-Asp-|- with a hydrophobic amino-acid residue at P2 and a hydrophilic amino-acid residue at P3, although Val or Ala are also accepted at this position.</text>
        <dbReference type="EC" id="3.4.22.56"/>
    </reaction>
</comment>
<dbReference type="GO" id="GO:0031264">
    <property type="term" value="C:death-inducing signaling complex"/>
    <property type="evidence" value="ECO:0007669"/>
    <property type="project" value="TreeGrafter"/>
</dbReference>
<comment type="subcellular location">
    <subcellularLocation>
        <location evidence="1">Cytoplasm</location>
    </subcellularLocation>
</comment>
<evidence type="ECO:0000256" key="2">
    <source>
        <dbReference type="ARBA" id="ARBA00010134"/>
    </source>
</evidence>
<dbReference type="GO" id="GO:0004197">
    <property type="term" value="F:cysteine-type endopeptidase activity"/>
    <property type="evidence" value="ECO:0007669"/>
    <property type="project" value="InterPro"/>
</dbReference>
<dbReference type="Proteomes" id="UP001460270">
    <property type="component" value="Unassembled WGS sequence"/>
</dbReference>
<protein>
    <recommendedName>
        <fullName evidence="11">Caspase-3</fullName>
        <ecNumber evidence="10">3.4.22.56</ecNumber>
    </recommendedName>
</protein>
<dbReference type="GO" id="GO:0030218">
    <property type="term" value="P:erythrocyte differentiation"/>
    <property type="evidence" value="ECO:0007669"/>
    <property type="project" value="TreeGrafter"/>
</dbReference>
<dbReference type="GO" id="GO:0006508">
    <property type="term" value="P:proteolysis"/>
    <property type="evidence" value="ECO:0007669"/>
    <property type="project" value="UniProtKB-KW"/>
</dbReference>
<dbReference type="PANTHER" id="PTHR10454">
    <property type="entry name" value="CASPASE"/>
    <property type="match status" value="1"/>
</dbReference>
<evidence type="ECO:0000256" key="3">
    <source>
        <dbReference type="ARBA" id="ARBA00022490"/>
    </source>
</evidence>
<dbReference type="InterPro" id="IPR001309">
    <property type="entry name" value="Pept_C14_p20"/>
</dbReference>
<dbReference type="AlphaFoldDB" id="A0AAW0N865"/>
<proteinExistence type="inferred from homology"/>
<evidence type="ECO:0000256" key="5">
    <source>
        <dbReference type="ARBA" id="ARBA00022703"/>
    </source>
</evidence>
<dbReference type="PANTHER" id="PTHR10454:SF198">
    <property type="entry name" value="CASPASE-3"/>
    <property type="match status" value="1"/>
</dbReference>
<dbReference type="EC" id="3.4.22.56" evidence="10"/>
<dbReference type="EMBL" id="JBBPFD010000015">
    <property type="protein sequence ID" value="KAK7895223.1"/>
    <property type="molecule type" value="Genomic_DNA"/>
</dbReference>
<dbReference type="PRINTS" id="PR00376">
    <property type="entry name" value="IL1BCENZYME"/>
</dbReference>
<dbReference type="GO" id="GO:0030182">
    <property type="term" value="P:neuron differentiation"/>
    <property type="evidence" value="ECO:0007669"/>
    <property type="project" value="TreeGrafter"/>
</dbReference>
<evidence type="ECO:0000259" key="13">
    <source>
        <dbReference type="PROSITE" id="PS50207"/>
    </source>
</evidence>
<comment type="similarity">
    <text evidence="2 12">Belongs to the peptidase C14A family.</text>
</comment>
<dbReference type="GO" id="GO:0030216">
    <property type="term" value="P:keratinocyte differentiation"/>
    <property type="evidence" value="ECO:0007669"/>
    <property type="project" value="TreeGrafter"/>
</dbReference>
<dbReference type="PROSITE" id="PS50208">
    <property type="entry name" value="CASPASE_P20"/>
    <property type="match status" value="1"/>
</dbReference>
<evidence type="ECO:0000259" key="14">
    <source>
        <dbReference type="PROSITE" id="PS50208"/>
    </source>
</evidence>
<evidence type="ECO:0000256" key="6">
    <source>
        <dbReference type="ARBA" id="ARBA00022801"/>
    </source>
</evidence>
<dbReference type="PROSITE" id="PS50207">
    <property type="entry name" value="CASPASE_P10"/>
    <property type="match status" value="1"/>
</dbReference>
<feature type="domain" description="Caspase family p20" evidence="14">
    <location>
        <begin position="1"/>
        <end position="105"/>
    </location>
</feature>
<keyword evidence="5" id="KW-0053">Apoptosis</keyword>
<dbReference type="PROSITE" id="PS01121">
    <property type="entry name" value="CASPASE_HIS"/>
    <property type="match status" value="1"/>
</dbReference>
<keyword evidence="8" id="KW-0865">Zymogen</keyword>
<dbReference type="GO" id="GO:0043525">
    <property type="term" value="P:positive regulation of neuron apoptotic process"/>
    <property type="evidence" value="ECO:0007669"/>
    <property type="project" value="TreeGrafter"/>
</dbReference>
<dbReference type="InterPro" id="IPR002398">
    <property type="entry name" value="Pept_C14"/>
</dbReference>
<dbReference type="InterPro" id="IPR016129">
    <property type="entry name" value="Caspase_his_AS"/>
</dbReference>
<dbReference type="CDD" id="cd00032">
    <property type="entry name" value="CASc"/>
    <property type="match status" value="1"/>
</dbReference>